<name>A0A645J523_9ZZZZ</name>
<reference evidence="2" key="1">
    <citation type="submission" date="2019-08" db="EMBL/GenBank/DDBJ databases">
        <authorList>
            <person name="Kucharzyk K."/>
            <person name="Murdoch R.W."/>
            <person name="Higgins S."/>
            <person name="Loffler F."/>
        </authorList>
    </citation>
    <scope>NUCLEOTIDE SEQUENCE</scope>
</reference>
<dbReference type="EC" id="3.7.1.3" evidence="2"/>
<dbReference type="GO" id="GO:0043420">
    <property type="term" value="P:anthranilate metabolic process"/>
    <property type="evidence" value="ECO:0007669"/>
    <property type="project" value="TreeGrafter"/>
</dbReference>
<gene>
    <name evidence="2" type="primary">kynU_8</name>
    <name evidence="2" type="ORF">SDC9_206451</name>
</gene>
<evidence type="ECO:0000256" key="1">
    <source>
        <dbReference type="ARBA" id="ARBA00022898"/>
    </source>
</evidence>
<dbReference type="InterPro" id="IPR015424">
    <property type="entry name" value="PyrdxlP-dep_Trfase"/>
</dbReference>
<dbReference type="GO" id="GO:0019441">
    <property type="term" value="P:L-tryptophan catabolic process to kynurenine"/>
    <property type="evidence" value="ECO:0007669"/>
    <property type="project" value="TreeGrafter"/>
</dbReference>
<dbReference type="InterPro" id="IPR015422">
    <property type="entry name" value="PyrdxlP-dep_Trfase_small"/>
</dbReference>
<dbReference type="InterPro" id="IPR010111">
    <property type="entry name" value="Kynureninase"/>
</dbReference>
<keyword evidence="2" id="KW-0378">Hydrolase</keyword>
<dbReference type="AlphaFoldDB" id="A0A645J523"/>
<dbReference type="PANTHER" id="PTHR14084:SF0">
    <property type="entry name" value="KYNURENINASE"/>
    <property type="match status" value="1"/>
</dbReference>
<dbReference type="EMBL" id="VSSQ01131858">
    <property type="protein sequence ID" value="MPN58738.1"/>
    <property type="molecule type" value="Genomic_DNA"/>
</dbReference>
<dbReference type="Gene3D" id="3.90.1150.10">
    <property type="entry name" value="Aspartate Aminotransferase, domain 1"/>
    <property type="match status" value="1"/>
</dbReference>
<dbReference type="GO" id="GO:0030429">
    <property type="term" value="F:kynureninase activity"/>
    <property type="evidence" value="ECO:0007669"/>
    <property type="project" value="UniProtKB-EC"/>
</dbReference>
<proteinExistence type="predicted"/>
<sequence length="119" mass="13965">MYNEAGIENLREKSLRLTDYMMYLIDNELSRYGFTIGNPREDKRRGGHIALEHEDAVRINAALKDMGVIPDYRRPNVIRLAPVPLYVSYHDAWVVIHKIKDIMDNKVYEKYENKRGLIA</sequence>
<protein>
    <submittedName>
        <fullName evidence="2">Kynureninase</fullName>
        <ecNumber evidence="2">3.7.1.3</ecNumber>
    </submittedName>
</protein>
<dbReference type="GO" id="GO:0030170">
    <property type="term" value="F:pyridoxal phosphate binding"/>
    <property type="evidence" value="ECO:0007669"/>
    <property type="project" value="InterPro"/>
</dbReference>
<keyword evidence="1" id="KW-0663">Pyridoxal phosphate</keyword>
<comment type="caution">
    <text evidence="2">The sequence shown here is derived from an EMBL/GenBank/DDBJ whole genome shotgun (WGS) entry which is preliminary data.</text>
</comment>
<accession>A0A645J523</accession>
<dbReference type="Pfam" id="PF22580">
    <property type="entry name" value="KYNU_C"/>
    <property type="match status" value="1"/>
</dbReference>
<dbReference type="GO" id="GO:0009435">
    <property type="term" value="P:NAD+ biosynthetic process"/>
    <property type="evidence" value="ECO:0007669"/>
    <property type="project" value="InterPro"/>
</dbReference>
<evidence type="ECO:0000313" key="2">
    <source>
        <dbReference type="EMBL" id="MPN58738.1"/>
    </source>
</evidence>
<organism evidence="2">
    <name type="scientific">bioreactor metagenome</name>
    <dbReference type="NCBI Taxonomy" id="1076179"/>
    <lineage>
        <taxon>unclassified sequences</taxon>
        <taxon>metagenomes</taxon>
        <taxon>ecological metagenomes</taxon>
    </lineage>
</organism>
<dbReference type="GO" id="GO:0005737">
    <property type="term" value="C:cytoplasm"/>
    <property type="evidence" value="ECO:0007669"/>
    <property type="project" value="InterPro"/>
</dbReference>
<dbReference type="SUPFAM" id="SSF53383">
    <property type="entry name" value="PLP-dependent transferases"/>
    <property type="match status" value="1"/>
</dbReference>
<dbReference type="PANTHER" id="PTHR14084">
    <property type="entry name" value="KYNURENINASE"/>
    <property type="match status" value="1"/>
</dbReference>